<evidence type="ECO:0000259" key="9">
    <source>
        <dbReference type="Pfam" id="PF00082"/>
    </source>
</evidence>
<comment type="similarity">
    <text evidence="1 6 7">Belongs to the peptidase S8 family.</text>
</comment>
<dbReference type="InterPro" id="IPR000209">
    <property type="entry name" value="Peptidase_S8/S53_dom"/>
</dbReference>
<dbReference type="Gene3D" id="3.40.50.200">
    <property type="entry name" value="Peptidase S8/S53 domain"/>
    <property type="match status" value="1"/>
</dbReference>
<name>A0ABX1QRJ0_9FLAO</name>
<dbReference type="CDD" id="cd07493">
    <property type="entry name" value="Peptidases_S8_9"/>
    <property type="match status" value="1"/>
</dbReference>
<evidence type="ECO:0000313" key="11">
    <source>
        <dbReference type="EMBL" id="NMH24070.1"/>
    </source>
</evidence>
<dbReference type="Proteomes" id="UP000767947">
    <property type="component" value="Unassembled WGS sequence"/>
</dbReference>
<dbReference type="PROSITE" id="PS00136">
    <property type="entry name" value="SUBTILASE_ASP"/>
    <property type="match status" value="1"/>
</dbReference>
<dbReference type="PANTHER" id="PTHR43399:SF4">
    <property type="entry name" value="CELL WALL-ASSOCIATED PROTEASE"/>
    <property type="match status" value="1"/>
</dbReference>
<evidence type="ECO:0000259" key="10">
    <source>
        <dbReference type="Pfam" id="PF18962"/>
    </source>
</evidence>
<dbReference type="InterPro" id="IPR023827">
    <property type="entry name" value="Peptidase_S8_Asp-AS"/>
</dbReference>
<feature type="domain" description="Peptidase S8/S53" evidence="9">
    <location>
        <begin position="168"/>
        <end position="442"/>
    </location>
</feature>
<feature type="domain" description="Secretion system C-terminal sorting" evidence="10">
    <location>
        <begin position="467"/>
        <end position="537"/>
    </location>
</feature>
<dbReference type="Pfam" id="PF18962">
    <property type="entry name" value="Por_Secre_tail"/>
    <property type="match status" value="1"/>
</dbReference>
<evidence type="ECO:0000256" key="5">
    <source>
        <dbReference type="ARBA" id="ARBA00022825"/>
    </source>
</evidence>
<dbReference type="EMBL" id="JAAMPT010000193">
    <property type="protein sequence ID" value="NMH24070.1"/>
    <property type="molecule type" value="Genomic_DNA"/>
</dbReference>
<dbReference type="PRINTS" id="PR00723">
    <property type="entry name" value="SUBTILISIN"/>
</dbReference>
<feature type="active site" description="Charge relay system" evidence="6">
    <location>
        <position position="177"/>
    </location>
</feature>
<dbReference type="InterPro" id="IPR026444">
    <property type="entry name" value="Secre_tail"/>
</dbReference>
<proteinExistence type="inferred from homology"/>
<feature type="signal peptide" evidence="8">
    <location>
        <begin position="1"/>
        <end position="18"/>
    </location>
</feature>
<evidence type="ECO:0000256" key="3">
    <source>
        <dbReference type="ARBA" id="ARBA00022729"/>
    </source>
</evidence>
<dbReference type="InterPro" id="IPR017317">
    <property type="entry name" value="Pept_S8_subtilisin_bacteroid-2"/>
</dbReference>
<dbReference type="RefSeq" id="WP_169522620.1">
    <property type="nucleotide sequence ID" value="NZ_JAAMPT010000193.1"/>
</dbReference>
<keyword evidence="4 6" id="KW-0378">Hydrolase</keyword>
<comment type="caution">
    <text evidence="11">The sequence shown here is derived from an EMBL/GenBank/DDBJ whole genome shotgun (WGS) entry which is preliminary data.</text>
</comment>
<keyword evidence="5 6" id="KW-0720">Serine protease</keyword>
<evidence type="ECO:0000256" key="4">
    <source>
        <dbReference type="ARBA" id="ARBA00022801"/>
    </source>
</evidence>
<dbReference type="InterPro" id="IPR015500">
    <property type="entry name" value="Peptidase_S8_subtilisin-rel"/>
</dbReference>
<feature type="chain" id="PRO_5045578955" evidence="8">
    <location>
        <begin position="19"/>
        <end position="539"/>
    </location>
</feature>
<protein>
    <submittedName>
        <fullName evidence="11">S8 family serine peptidase</fullName>
    </submittedName>
</protein>
<evidence type="ECO:0000256" key="7">
    <source>
        <dbReference type="RuleBase" id="RU003355"/>
    </source>
</evidence>
<dbReference type="Pfam" id="PF00082">
    <property type="entry name" value="Peptidase_S8"/>
    <property type="match status" value="1"/>
</dbReference>
<dbReference type="InterPro" id="IPR051048">
    <property type="entry name" value="Peptidase_S8/S53_subtilisin"/>
</dbReference>
<feature type="active site" description="Charge relay system" evidence="6">
    <location>
        <position position="396"/>
    </location>
</feature>
<evidence type="ECO:0000256" key="8">
    <source>
        <dbReference type="SAM" id="SignalP"/>
    </source>
</evidence>
<dbReference type="InterPro" id="IPR023828">
    <property type="entry name" value="Peptidase_S8_Ser-AS"/>
</dbReference>
<keyword evidence="12" id="KW-1185">Reference proteome</keyword>
<accession>A0ABX1QRJ0</accession>
<dbReference type="PROSITE" id="PS51892">
    <property type="entry name" value="SUBTILASE"/>
    <property type="match status" value="1"/>
</dbReference>
<evidence type="ECO:0000256" key="6">
    <source>
        <dbReference type="PROSITE-ProRule" id="PRU01240"/>
    </source>
</evidence>
<reference evidence="11 12" key="1">
    <citation type="submission" date="2020-02" db="EMBL/GenBank/DDBJ databases">
        <title>Flavobacterium sp. genome.</title>
        <authorList>
            <person name="Jung H.S."/>
            <person name="Baek J.H."/>
            <person name="Jeon C.O."/>
        </authorList>
    </citation>
    <scope>NUCLEOTIDE SEQUENCE [LARGE SCALE GENOMIC DNA]</scope>
    <source>
        <strain evidence="11 12">SE-s27</strain>
    </source>
</reference>
<dbReference type="NCBIfam" id="TIGR04183">
    <property type="entry name" value="Por_Secre_tail"/>
    <property type="match status" value="1"/>
</dbReference>
<keyword evidence="2 6" id="KW-0645">Protease</keyword>
<keyword evidence="3 8" id="KW-0732">Signal</keyword>
<dbReference type="InterPro" id="IPR036852">
    <property type="entry name" value="Peptidase_S8/S53_dom_sf"/>
</dbReference>
<organism evidence="11 12">
    <name type="scientific">Flavobacterium solisilvae</name>
    <dbReference type="NCBI Taxonomy" id="1852019"/>
    <lineage>
        <taxon>Bacteria</taxon>
        <taxon>Pseudomonadati</taxon>
        <taxon>Bacteroidota</taxon>
        <taxon>Flavobacteriia</taxon>
        <taxon>Flavobacteriales</taxon>
        <taxon>Flavobacteriaceae</taxon>
        <taxon>Flavobacterium</taxon>
    </lineage>
</organism>
<dbReference type="PROSITE" id="PS00138">
    <property type="entry name" value="SUBTILASE_SER"/>
    <property type="match status" value="1"/>
</dbReference>
<sequence length="539" mass="59486">MKKLVLLFLFFLSQNIFSQEDAWVYFTDKPDAQFYLDNPLEMLSQRALDRRTSQGIALDILDVPIHQLYVDQIIASSGIEVKAKSKWMNAVHVRGSIEDIDALTDLTFVSNIQFANRSLNTQNRIANSSENKAVNKQLDVQENFAYGNSSNQIQMLKGHLLHQQNYTGTGKIIAVMDAGFPNVNSASSFQRIRDNNQILGGYNFVARNDNVYTSNSHGTLVLSLMAGYVENQLIGTAPDANYYLFITEDSADENPVEESYWVEAAELADSLGVDLINTSLGYFAYNNPNYSYTYADMNGVTSFISRGADIAFSRGMICVTSAGNSGNSANPNISTPADAINTLTVGAVKFDETYATFSSIGPSFDGRIKPDVMAQGQNPYYSTTSGSVANASSGTSFSGPIIAGMVASFWQAIPWATNQQVVDFVRQSADRFSNPTAQFGYGIPDFQVALNMAQLSVEENEKIQFLVYPNPVKDKLTVSFPNNLSEVKWQLYNSLGQKILEKTISPNDNLIAISELQNGIYFYKIEAKNTIQTGKIIKN</sequence>
<feature type="active site" description="Charge relay system" evidence="6">
    <location>
        <position position="217"/>
    </location>
</feature>
<evidence type="ECO:0000256" key="1">
    <source>
        <dbReference type="ARBA" id="ARBA00011073"/>
    </source>
</evidence>
<dbReference type="PANTHER" id="PTHR43399">
    <property type="entry name" value="SUBTILISIN-RELATED"/>
    <property type="match status" value="1"/>
</dbReference>
<dbReference type="PIRSF" id="PIRSF037903">
    <property type="entry name" value="Subtilisin_rel_GFO_2223"/>
    <property type="match status" value="1"/>
</dbReference>
<evidence type="ECO:0000256" key="2">
    <source>
        <dbReference type="ARBA" id="ARBA00022670"/>
    </source>
</evidence>
<dbReference type="SUPFAM" id="SSF52743">
    <property type="entry name" value="Subtilisin-like"/>
    <property type="match status" value="1"/>
</dbReference>
<evidence type="ECO:0000313" key="12">
    <source>
        <dbReference type="Proteomes" id="UP000767947"/>
    </source>
</evidence>
<gene>
    <name evidence="11" type="ORF">G6042_02165</name>
</gene>